<dbReference type="InterPro" id="IPR027417">
    <property type="entry name" value="P-loop_NTPase"/>
</dbReference>
<comment type="caution">
    <text evidence="2">The sequence shown here is derived from an EMBL/GenBank/DDBJ whole genome shotgun (WGS) entry which is preliminary data.</text>
</comment>
<dbReference type="EMBL" id="BAABGT010000005">
    <property type="protein sequence ID" value="GAA4536592.1"/>
    <property type="molecule type" value="Genomic_DNA"/>
</dbReference>
<dbReference type="InterPro" id="IPR050742">
    <property type="entry name" value="Helicase_Restrict-Modif_Enz"/>
</dbReference>
<accession>A0ABP8REN0</accession>
<organism evidence="2 3">
    <name type="scientific">Pseudonocardia xishanensis</name>
    <dbReference type="NCBI Taxonomy" id="630995"/>
    <lineage>
        <taxon>Bacteria</taxon>
        <taxon>Bacillati</taxon>
        <taxon>Actinomycetota</taxon>
        <taxon>Actinomycetes</taxon>
        <taxon>Pseudonocardiales</taxon>
        <taxon>Pseudonocardiaceae</taxon>
        <taxon>Pseudonocardia</taxon>
    </lineage>
</organism>
<proteinExistence type="predicted"/>
<sequence length="239" mass="25610">MVGLTATPYRRDGLDELIHHQLGPIRHTVTPPPAGTLGAADAPERLLTVHPTSYEYLGDADPSKPGGMAAIYRDLAANEARRDQVVGDVLKALGRGRNCLVLTQWKGHVESLVTRLREEGRDPVVLRGGMGARERKSALARLEPGAAPLLVVATGPYVGEGFDCPALDALFLAAPIAFKGRLVQFVGRVLRPHPGKSTAEVHDYHDELTAVLASSLAKRAPGYTSLGFPHPRDSILASR</sequence>
<dbReference type="CDD" id="cd18785">
    <property type="entry name" value="SF2_C"/>
    <property type="match status" value="1"/>
</dbReference>
<dbReference type="Proteomes" id="UP001501598">
    <property type="component" value="Unassembled WGS sequence"/>
</dbReference>
<reference evidence="3" key="1">
    <citation type="journal article" date="2019" name="Int. J. Syst. Evol. Microbiol.">
        <title>The Global Catalogue of Microorganisms (GCM) 10K type strain sequencing project: providing services to taxonomists for standard genome sequencing and annotation.</title>
        <authorList>
            <consortium name="The Broad Institute Genomics Platform"/>
            <consortium name="The Broad Institute Genome Sequencing Center for Infectious Disease"/>
            <person name="Wu L."/>
            <person name="Ma J."/>
        </authorList>
    </citation>
    <scope>NUCLEOTIDE SEQUENCE [LARGE SCALE GENOMIC DNA]</scope>
    <source>
        <strain evidence="3">JCM 17906</strain>
    </source>
</reference>
<evidence type="ECO:0000313" key="3">
    <source>
        <dbReference type="Proteomes" id="UP001501598"/>
    </source>
</evidence>
<keyword evidence="3" id="KW-1185">Reference proteome</keyword>
<protein>
    <recommendedName>
        <fullName evidence="1">Helicase C-terminal domain-containing protein</fullName>
    </recommendedName>
</protein>
<evidence type="ECO:0000313" key="2">
    <source>
        <dbReference type="EMBL" id="GAA4536592.1"/>
    </source>
</evidence>
<dbReference type="RefSeq" id="WP_345412020.1">
    <property type="nucleotide sequence ID" value="NZ_BAABGT010000005.1"/>
</dbReference>
<dbReference type="PANTHER" id="PTHR47396:SF1">
    <property type="entry name" value="ATP-DEPENDENT HELICASE IRC3-RELATED"/>
    <property type="match status" value="1"/>
</dbReference>
<feature type="domain" description="Helicase C-terminal" evidence="1">
    <location>
        <begin position="92"/>
        <end position="192"/>
    </location>
</feature>
<dbReference type="SUPFAM" id="SSF52540">
    <property type="entry name" value="P-loop containing nucleoside triphosphate hydrolases"/>
    <property type="match status" value="1"/>
</dbReference>
<evidence type="ECO:0000259" key="1">
    <source>
        <dbReference type="Pfam" id="PF00271"/>
    </source>
</evidence>
<dbReference type="Gene3D" id="3.40.50.300">
    <property type="entry name" value="P-loop containing nucleotide triphosphate hydrolases"/>
    <property type="match status" value="1"/>
</dbReference>
<dbReference type="Pfam" id="PF00271">
    <property type="entry name" value="Helicase_C"/>
    <property type="match status" value="1"/>
</dbReference>
<gene>
    <name evidence="2" type="ORF">GCM10023175_03730</name>
</gene>
<name>A0ABP8REN0_9PSEU</name>
<dbReference type="PANTHER" id="PTHR47396">
    <property type="entry name" value="TYPE I RESTRICTION ENZYME ECOKI R PROTEIN"/>
    <property type="match status" value="1"/>
</dbReference>
<dbReference type="InterPro" id="IPR001650">
    <property type="entry name" value="Helicase_C-like"/>
</dbReference>